<proteinExistence type="predicted"/>
<organism evidence="1">
    <name type="scientific">Aegilops tauschii</name>
    <name type="common">Tausch's goatgrass</name>
    <name type="synonym">Aegilops squarrosa</name>
    <dbReference type="NCBI Taxonomy" id="37682"/>
    <lineage>
        <taxon>Eukaryota</taxon>
        <taxon>Viridiplantae</taxon>
        <taxon>Streptophyta</taxon>
        <taxon>Embryophyta</taxon>
        <taxon>Tracheophyta</taxon>
        <taxon>Spermatophyta</taxon>
        <taxon>Magnoliopsida</taxon>
        <taxon>Liliopsida</taxon>
        <taxon>Poales</taxon>
        <taxon>Poaceae</taxon>
        <taxon>BOP clade</taxon>
        <taxon>Pooideae</taxon>
        <taxon>Triticodae</taxon>
        <taxon>Triticeae</taxon>
        <taxon>Triticinae</taxon>
        <taxon>Aegilops</taxon>
    </lineage>
</organism>
<dbReference type="PANTHER" id="PTHR33085">
    <property type="entry name" value="OS12G0113100 PROTEIN-RELATED"/>
    <property type="match status" value="1"/>
</dbReference>
<evidence type="ECO:0000313" key="1">
    <source>
        <dbReference type="EnsemblPlants" id="EMT30983"/>
    </source>
</evidence>
<name>M8CA37_AEGTA</name>
<protein>
    <submittedName>
        <fullName evidence="1">Uncharacterized protein</fullName>
    </submittedName>
</protein>
<dbReference type="AlphaFoldDB" id="M8CA37"/>
<accession>M8CA37</accession>
<sequence>MFARQFINLVMKDLRVGGSYWLSRMMPEENLFYPSVVEAGAQTSQGNRENRMTSPPFTSTLDLPGPVARFKSSRTASSTLDFMPFYGRDGEGKIVAIDSTGHAVLHDADAADDDYVGSTVMLPRLNASKWRSPISVCVTTANPGAAKDHYPEALYALNMSNSSDFEALVYCNPPGSGRNDEDKAWHWRRLPPPPYLDDPACRDRTIQSYTLLQDGKTICISSVPGDGGFGTYCFDTSTHQWTNVGRWSLPFSGRALHVPELHGLWFGFLGEDQQKLGAVDLSSLDSAPKVLHEWGGFAPPEDWSLVYSEMVYLGAKRFCIAKTFDIYDRGQLVDTASVLIGVEIVNGAAKKAMLRMKHKSICRCIKRMTHFCTPLPMLGQSEPRPRSHQAEQGR</sequence>
<dbReference type="InterPro" id="IPR012871">
    <property type="entry name" value="DUF1668_ORYSA"/>
</dbReference>
<dbReference type="PANTHER" id="PTHR33085:SF145">
    <property type="entry name" value="OS05G0302200 PROTEIN"/>
    <property type="match status" value="1"/>
</dbReference>
<dbReference type="EnsemblPlants" id="EMT30983">
    <property type="protein sequence ID" value="EMT30983"/>
    <property type="gene ID" value="F775_22681"/>
</dbReference>
<dbReference type="Pfam" id="PF07893">
    <property type="entry name" value="DUF1668"/>
    <property type="match status" value="1"/>
</dbReference>
<reference evidence="1" key="1">
    <citation type="submission" date="2015-06" db="UniProtKB">
        <authorList>
            <consortium name="EnsemblPlants"/>
        </authorList>
    </citation>
    <scope>IDENTIFICATION</scope>
</reference>
<dbReference type="ExpressionAtlas" id="M8CA37">
    <property type="expression patterns" value="baseline"/>
</dbReference>